<dbReference type="AlphaFoldDB" id="A0AAW1Y2H7"/>
<name>A0AAW1Y2H7_RUBAR</name>
<evidence type="ECO:0000313" key="2">
    <source>
        <dbReference type="Proteomes" id="UP001457282"/>
    </source>
</evidence>
<protein>
    <submittedName>
        <fullName evidence="1">Uncharacterized protein</fullName>
    </submittedName>
</protein>
<evidence type="ECO:0000313" key="1">
    <source>
        <dbReference type="EMBL" id="KAK9942948.1"/>
    </source>
</evidence>
<dbReference type="EMBL" id="JBEDUW010000002">
    <property type="protein sequence ID" value="KAK9942948.1"/>
    <property type="molecule type" value="Genomic_DNA"/>
</dbReference>
<gene>
    <name evidence="1" type="ORF">M0R45_008588</name>
</gene>
<keyword evidence="2" id="KW-1185">Reference proteome</keyword>
<accession>A0AAW1Y2H7</accession>
<reference evidence="1 2" key="1">
    <citation type="journal article" date="2023" name="G3 (Bethesda)">
        <title>A chromosome-length genome assembly and annotation of blackberry (Rubus argutus, cv. 'Hillquist').</title>
        <authorList>
            <person name="Bruna T."/>
            <person name="Aryal R."/>
            <person name="Dudchenko O."/>
            <person name="Sargent D.J."/>
            <person name="Mead D."/>
            <person name="Buti M."/>
            <person name="Cavallini A."/>
            <person name="Hytonen T."/>
            <person name="Andres J."/>
            <person name="Pham M."/>
            <person name="Weisz D."/>
            <person name="Mascagni F."/>
            <person name="Usai G."/>
            <person name="Natali L."/>
            <person name="Bassil N."/>
            <person name="Fernandez G.E."/>
            <person name="Lomsadze A."/>
            <person name="Armour M."/>
            <person name="Olukolu B."/>
            <person name="Poorten T."/>
            <person name="Britton C."/>
            <person name="Davik J."/>
            <person name="Ashrafi H."/>
            <person name="Aiden E.L."/>
            <person name="Borodovsky M."/>
            <person name="Worthington M."/>
        </authorList>
    </citation>
    <scope>NUCLEOTIDE SEQUENCE [LARGE SCALE GENOMIC DNA]</scope>
    <source>
        <strain evidence="1">PI 553951</strain>
    </source>
</reference>
<proteinExistence type="predicted"/>
<comment type="caution">
    <text evidence="1">The sequence shown here is derived from an EMBL/GenBank/DDBJ whole genome shotgun (WGS) entry which is preliminary data.</text>
</comment>
<sequence>MAKEGRSWTDGWDDAESIGSVWLGLAGFTAKTEAPWKWCGVGDGIWACGLVTAAATGKSGQSSTVWLGMGRGDLCGVVGLRRRSSDAIDN</sequence>
<dbReference type="Proteomes" id="UP001457282">
    <property type="component" value="Unassembled WGS sequence"/>
</dbReference>
<organism evidence="1 2">
    <name type="scientific">Rubus argutus</name>
    <name type="common">Southern blackberry</name>
    <dbReference type="NCBI Taxonomy" id="59490"/>
    <lineage>
        <taxon>Eukaryota</taxon>
        <taxon>Viridiplantae</taxon>
        <taxon>Streptophyta</taxon>
        <taxon>Embryophyta</taxon>
        <taxon>Tracheophyta</taxon>
        <taxon>Spermatophyta</taxon>
        <taxon>Magnoliopsida</taxon>
        <taxon>eudicotyledons</taxon>
        <taxon>Gunneridae</taxon>
        <taxon>Pentapetalae</taxon>
        <taxon>rosids</taxon>
        <taxon>fabids</taxon>
        <taxon>Rosales</taxon>
        <taxon>Rosaceae</taxon>
        <taxon>Rosoideae</taxon>
        <taxon>Rosoideae incertae sedis</taxon>
        <taxon>Rubus</taxon>
    </lineage>
</organism>